<evidence type="ECO:0000256" key="1">
    <source>
        <dbReference type="SAM" id="SignalP"/>
    </source>
</evidence>
<comment type="caution">
    <text evidence="2">The sequence shown here is derived from an EMBL/GenBank/DDBJ whole genome shotgun (WGS) entry which is preliminary data.</text>
</comment>
<keyword evidence="1" id="KW-0732">Signal</keyword>
<evidence type="ECO:0000313" key="3">
    <source>
        <dbReference type="Proteomes" id="UP000324222"/>
    </source>
</evidence>
<accession>A0A5B7GUS4</accession>
<feature type="signal peptide" evidence="1">
    <location>
        <begin position="1"/>
        <end position="22"/>
    </location>
</feature>
<keyword evidence="3" id="KW-1185">Reference proteome</keyword>
<dbReference type="Proteomes" id="UP000324222">
    <property type="component" value="Unassembled WGS sequence"/>
</dbReference>
<evidence type="ECO:0000313" key="2">
    <source>
        <dbReference type="EMBL" id="MPC62582.1"/>
    </source>
</evidence>
<name>A0A5B7GUS4_PORTR</name>
<organism evidence="2 3">
    <name type="scientific">Portunus trituberculatus</name>
    <name type="common">Swimming crab</name>
    <name type="synonym">Neptunus trituberculatus</name>
    <dbReference type="NCBI Taxonomy" id="210409"/>
    <lineage>
        <taxon>Eukaryota</taxon>
        <taxon>Metazoa</taxon>
        <taxon>Ecdysozoa</taxon>
        <taxon>Arthropoda</taxon>
        <taxon>Crustacea</taxon>
        <taxon>Multicrustacea</taxon>
        <taxon>Malacostraca</taxon>
        <taxon>Eumalacostraca</taxon>
        <taxon>Eucarida</taxon>
        <taxon>Decapoda</taxon>
        <taxon>Pleocyemata</taxon>
        <taxon>Brachyura</taxon>
        <taxon>Eubrachyura</taxon>
        <taxon>Portunoidea</taxon>
        <taxon>Portunidae</taxon>
        <taxon>Portuninae</taxon>
        <taxon>Portunus</taxon>
    </lineage>
</organism>
<protein>
    <recommendedName>
        <fullName evidence="4">Secreted protein</fullName>
    </recommendedName>
</protein>
<proteinExistence type="predicted"/>
<sequence>MLHVSRGIYTLLFITILPHAHAVPSYSCSTTRHLRLLCVLQTAAGVRAGTAVRIIVREYGFVQTTLHIPPSLSNKNNDDVSFSLPSLPIRVLWLCEGSARSDYGCTNILPQVDFC</sequence>
<evidence type="ECO:0008006" key="4">
    <source>
        <dbReference type="Google" id="ProtNLM"/>
    </source>
</evidence>
<reference evidence="2" key="1">
    <citation type="submission" date="2019-05" db="EMBL/GenBank/DDBJ databases">
        <title>Another draft genome of Portunus trituberculatus and its Hox gene families provides insights of decapod evolution.</title>
        <authorList>
            <person name="Jeong J.-H."/>
            <person name="Song I."/>
            <person name="Kim S."/>
            <person name="Choi T."/>
            <person name="Kim D."/>
            <person name="Ryu S."/>
            <person name="Kim W."/>
        </authorList>
    </citation>
    <scope>NUCLEOTIDE SEQUENCE [LARGE SCALE GENOMIC DNA]</scope>
    <source>
        <tissue evidence="2">Muscle</tissue>
    </source>
</reference>
<feature type="chain" id="PRO_5022817298" description="Secreted protein" evidence="1">
    <location>
        <begin position="23"/>
        <end position="115"/>
    </location>
</feature>
<dbReference type="AlphaFoldDB" id="A0A5B7GUS4"/>
<dbReference type="EMBL" id="VSRR010019830">
    <property type="protein sequence ID" value="MPC62582.1"/>
    <property type="molecule type" value="Genomic_DNA"/>
</dbReference>
<gene>
    <name evidence="2" type="ORF">E2C01_056668</name>
</gene>